<evidence type="ECO:0000256" key="10">
    <source>
        <dbReference type="ARBA" id="ARBA00022840"/>
    </source>
</evidence>
<dbReference type="PIRSF" id="PIRSF004930">
    <property type="entry name" value="Tln_factor_SUA5"/>
    <property type="match status" value="1"/>
</dbReference>
<evidence type="ECO:0000256" key="11">
    <source>
        <dbReference type="ARBA" id="ARBA00029774"/>
    </source>
</evidence>
<feature type="binding site" evidence="14">
    <location>
        <position position="149"/>
    </location>
    <ligand>
        <name>L-threonine</name>
        <dbReference type="ChEBI" id="CHEBI:57926"/>
    </ligand>
</feature>
<feature type="binding site" evidence="14">
    <location>
        <position position="125"/>
    </location>
    <ligand>
        <name>ATP</name>
        <dbReference type="ChEBI" id="CHEBI:30616"/>
    </ligand>
</feature>
<evidence type="ECO:0000313" key="17">
    <source>
        <dbReference type="EMBL" id="GGJ02416.1"/>
    </source>
</evidence>
<evidence type="ECO:0000256" key="7">
    <source>
        <dbReference type="ARBA" id="ARBA00022694"/>
    </source>
</evidence>
<dbReference type="Proteomes" id="UP000637695">
    <property type="component" value="Unassembled WGS sequence"/>
</dbReference>
<evidence type="ECO:0000256" key="3">
    <source>
        <dbReference type="ARBA" id="ARBA00012584"/>
    </source>
</evidence>
<keyword evidence="9 13" id="KW-0547">Nucleotide-binding</keyword>
<feature type="binding site" evidence="14">
    <location>
        <position position="73"/>
    </location>
    <ligand>
        <name>L-threonine</name>
        <dbReference type="ChEBI" id="CHEBI:57926"/>
    </ligand>
</feature>
<evidence type="ECO:0000256" key="2">
    <source>
        <dbReference type="ARBA" id="ARBA00007663"/>
    </source>
</evidence>
<sequence>MNVWRVHVDADGNMDEAAQAAIADAAACLRAGGVIAFPTETVYGLGANAWDDAAARKVFQAKGRPADNPLIVHIADMDMLGMVTCPDALPEPARRAMAALWPGPLTVIVPAGPRIAATVRAGLPTVGVRLPDHPVARALIRAAGCPVAAPSANRSGRPSPTDAAAVLADLAGRIDGVVDGGPCQVGVESTVVAFTAERGVIYRPGGVTREALMAASGVPVDWHGHLLRPDAGLAAAMMQSDIEGEPPGVPRAERHAASGAPDLGPPPSPGMKYRHYAPDADVHVFVGPNGRVLAAMRAWLATLRARHPEDTVAVIAERTEGLAQAGVLAWSPPPGTPYTEALAREIYRLLRAFEAQGARHILVQGVAPDGLGAAVMNRLAKAASGRVHLV</sequence>
<dbReference type="InterPro" id="IPR005145">
    <property type="entry name" value="Sua5_C"/>
</dbReference>
<evidence type="ECO:0000256" key="13">
    <source>
        <dbReference type="PIRNR" id="PIRNR004930"/>
    </source>
</evidence>
<dbReference type="PANTHER" id="PTHR17490">
    <property type="entry name" value="SUA5"/>
    <property type="match status" value="1"/>
</dbReference>
<feature type="region of interest" description="Disordered" evidence="15">
    <location>
        <begin position="242"/>
        <end position="271"/>
    </location>
</feature>
<keyword evidence="10 13" id="KW-0067">ATP-binding</keyword>
<evidence type="ECO:0000256" key="9">
    <source>
        <dbReference type="ARBA" id="ARBA00022741"/>
    </source>
</evidence>
<dbReference type="InterPro" id="IPR017945">
    <property type="entry name" value="DHBP_synth_RibB-like_a/b_dom"/>
</dbReference>
<feature type="binding site" evidence="14">
    <location>
        <position position="68"/>
    </location>
    <ligand>
        <name>L-threonine</name>
        <dbReference type="ChEBI" id="CHEBI:57926"/>
    </ligand>
</feature>
<keyword evidence="8 13" id="KW-0548">Nucleotidyltransferase</keyword>
<evidence type="ECO:0000256" key="6">
    <source>
        <dbReference type="ARBA" id="ARBA00022679"/>
    </source>
</evidence>
<evidence type="ECO:0000313" key="18">
    <source>
        <dbReference type="Proteomes" id="UP000637695"/>
    </source>
</evidence>
<dbReference type="GO" id="GO:0008033">
    <property type="term" value="P:tRNA processing"/>
    <property type="evidence" value="ECO:0007669"/>
    <property type="project" value="UniProtKB-KW"/>
</dbReference>
<feature type="binding site" evidence="14">
    <location>
        <position position="41"/>
    </location>
    <ligand>
        <name>L-threonine</name>
        <dbReference type="ChEBI" id="CHEBI:57926"/>
    </ligand>
</feature>
<evidence type="ECO:0000256" key="15">
    <source>
        <dbReference type="SAM" id="MobiDB-lite"/>
    </source>
</evidence>
<dbReference type="Pfam" id="PF03481">
    <property type="entry name" value="Sua5_C"/>
    <property type="match status" value="1"/>
</dbReference>
<dbReference type="FunFam" id="3.90.870.10:FF:000009">
    <property type="entry name" value="Threonylcarbamoyl-AMP synthase, putative"/>
    <property type="match status" value="1"/>
</dbReference>
<comment type="function">
    <text evidence="13">Required for the formation of a threonylcarbamoyl group on adenosine at position 37 (t(6)A37) in tRNAs that read codons beginning with adenine.</text>
</comment>
<dbReference type="PROSITE" id="PS51163">
    <property type="entry name" value="YRDC"/>
    <property type="match status" value="1"/>
</dbReference>
<evidence type="ECO:0000256" key="1">
    <source>
        <dbReference type="ARBA" id="ARBA00004496"/>
    </source>
</evidence>
<dbReference type="InterPro" id="IPR050156">
    <property type="entry name" value="TC-AMP_synthase_SUA5"/>
</dbReference>
<keyword evidence="6 13" id="KW-0808">Transferase</keyword>
<reference evidence="17" key="2">
    <citation type="submission" date="2020-09" db="EMBL/GenBank/DDBJ databases">
        <authorList>
            <person name="Sun Q."/>
            <person name="Ohkuma M."/>
        </authorList>
    </citation>
    <scope>NUCLEOTIDE SEQUENCE</scope>
    <source>
        <strain evidence="17">JCM 18487</strain>
    </source>
</reference>
<dbReference type="Pfam" id="PF01300">
    <property type="entry name" value="Sua5_yciO_yrdC"/>
    <property type="match status" value="1"/>
</dbReference>
<dbReference type="GO" id="GO:0006450">
    <property type="term" value="P:regulation of translational fidelity"/>
    <property type="evidence" value="ECO:0007669"/>
    <property type="project" value="TreeGrafter"/>
</dbReference>
<comment type="caution">
    <text evidence="17">The sequence shown here is derived from an EMBL/GenBank/DDBJ whole genome shotgun (WGS) entry which is preliminary data.</text>
</comment>
<dbReference type="GO" id="GO:0000049">
    <property type="term" value="F:tRNA binding"/>
    <property type="evidence" value="ECO:0007669"/>
    <property type="project" value="TreeGrafter"/>
</dbReference>
<accession>A0A917NHW8</accession>
<dbReference type="EC" id="2.7.7.87" evidence="3 13"/>
<dbReference type="EMBL" id="BMOY01000011">
    <property type="protein sequence ID" value="GGJ02416.1"/>
    <property type="molecule type" value="Genomic_DNA"/>
</dbReference>
<comment type="catalytic activity">
    <reaction evidence="12 13">
        <text>L-threonine + hydrogencarbonate + ATP = L-threonylcarbamoyladenylate + diphosphate + H2O</text>
        <dbReference type="Rhea" id="RHEA:36407"/>
        <dbReference type="ChEBI" id="CHEBI:15377"/>
        <dbReference type="ChEBI" id="CHEBI:17544"/>
        <dbReference type="ChEBI" id="CHEBI:30616"/>
        <dbReference type="ChEBI" id="CHEBI:33019"/>
        <dbReference type="ChEBI" id="CHEBI:57926"/>
        <dbReference type="ChEBI" id="CHEBI:73682"/>
        <dbReference type="EC" id="2.7.7.87"/>
    </reaction>
</comment>
<feature type="binding site" evidence="14">
    <location>
        <position position="159"/>
    </location>
    <ligand>
        <name>ATP</name>
        <dbReference type="ChEBI" id="CHEBI:30616"/>
    </ligand>
</feature>
<evidence type="ECO:0000256" key="4">
    <source>
        <dbReference type="ARBA" id="ARBA00015492"/>
    </source>
</evidence>
<evidence type="ECO:0000256" key="14">
    <source>
        <dbReference type="PIRSR" id="PIRSR004930-1"/>
    </source>
</evidence>
<evidence type="ECO:0000259" key="16">
    <source>
        <dbReference type="PROSITE" id="PS51163"/>
    </source>
</evidence>
<feature type="binding site" evidence="14">
    <location>
        <position position="189"/>
    </location>
    <ligand>
        <name>L-threonine</name>
        <dbReference type="ChEBI" id="CHEBI:57926"/>
    </ligand>
</feature>
<protein>
    <recommendedName>
        <fullName evidence="4 13">Threonylcarbamoyl-AMP synthase</fullName>
        <shortName evidence="13">TC-AMP synthase</shortName>
        <ecNumber evidence="3 13">2.7.7.87</ecNumber>
    </recommendedName>
    <alternativeName>
        <fullName evidence="11 13">L-threonylcarbamoyladenylate synthase</fullName>
    </alternativeName>
</protein>
<reference evidence="17" key="1">
    <citation type="journal article" date="2014" name="Int. J. Syst. Evol. Microbiol.">
        <title>Complete genome sequence of Corynebacterium casei LMG S-19264T (=DSM 44701T), isolated from a smear-ripened cheese.</title>
        <authorList>
            <consortium name="US DOE Joint Genome Institute (JGI-PGF)"/>
            <person name="Walter F."/>
            <person name="Albersmeier A."/>
            <person name="Kalinowski J."/>
            <person name="Ruckert C."/>
        </authorList>
    </citation>
    <scope>NUCLEOTIDE SEQUENCE</scope>
    <source>
        <strain evidence="17">JCM 18487</strain>
    </source>
</reference>
<dbReference type="GO" id="GO:0003725">
    <property type="term" value="F:double-stranded RNA binding"/>
    <property type="evidence" value="ECO:0007669"/>
    <property type="project" value="UniProtKB-UniRule"/>
</dbReference>
<name>A0A917NHW8_9BACL</name>
<dbReference type="GO" id="GO:0061710">
    <property type="term" value="F:L-threonylcarbamoyladenylate synthase"/>
    <property type="evidence" value="ECO:0007669"/>
    <property type="project" value="UniProtKB-EC"/>
</dbReference>
<comment type="subcellular location">
    <subcellularLocation>
        <location evidence="1 13">Cytoplasm</location>
    </subcellularLocation>
</comment>
<dbReference type="InterPro" id="IPR006070">
    <property type="entry name" value="Sua5-like_dom"/>
</dbReference>
<proteinExistence type="inferred from homology"/>
<feature type="binding site" evidence="14">
    <location>
        <position position="151"/>
    </location>
    <ligand>
        <name>ATP</name>
        <dbReference type="ChEBI" id="CHEBI:30616"/>
    </ligand>
</feature>
<dbReference type="InterPro" id="IPR010923">
    <property type="entry name" value="T(6)A37_SUA5"/>
</dbReference>
<comment type="similarity">
    <text evidence="2 13">Belongs to the SUA5 family.</text>
</comment>
<feature type="binding site" evidence="14">
    <location>
        <position position="203"/>
    </location>
    <ligand>
        <name>ATP</name>
        <dbReference type="ChEBI" id="CHEBI:30616"/>
    </ligand>
</feature>
<dbReference type="PANTHER" id="PTHR17490:SF16">
    <property type="entry name" value="THREONYLCARBAMOYL-AMP SYNTHASE"/>
    <property type="match status" value="1"/>
</dbReference>
<dbReference type="NCBIfam" id="TIGR00057">
    <property type="entry name" value="L-threonylcarbamoyladenylate synthase"/>
    <property type="match status" value="1"/>
</dbReference>
<dbReference type="SUPFAM" id="SSF55821">
    <property type="entry name" value="YrdC/RibB"/>
    <property type="match status" value="1"/>
</dbReference>
<dbReference type="GO" id="GO:0005737">
    <property type="term" value="C:cytoplasm"/>
    <property type="evidence" value="ECO:0007669"/>
    <property type="project" value="UniProtKB-SubCell"/>
</dbReference>
<feature type="binding site" evidence="14">
    <location>
        <position position="129"/>
    </location>
    <ligand>
        <name>L-threonine</name>
        <dbReference type="ChEBI" id="CHEBI:57926"/>
    </ligand>
</feature>
<keyword evidence="5 13" id="KW-0963">Cytoplasm</keyword>
<feature type="binding site" evidence="14">
    <location>
        <position position="64"/>
    </location>
    <ligand>
        <name>ATP</name>
        <dbReference type="ChEBI" id="CHEBI:30616"/>
    </ligand>
</feature>
<keyword evidence="18" id="KW-1185">Reference proteome</keyword>
<evidence type="ECO:0000256" key="5">
    <source>
        <dbReference type="ARBA" id="ARBA00022490"/>
    </source>
</evidence>
<keyword evidence="7 13" id="KW-0819">tRNA processing</keyword>
<evidence type="ECO:0000256" key="8">
    <source>
        <dbReference type="ARBA" id="ARBA00022695"/>
    </source>
</evidence>
<organism evidence="17 18">
    <name type="scientific">Alicyclobacillus cellulosilyticus</name>
    <dbReference type="NCBI Taxonomy" id="1003997"/>
    <lineage>
        <taxon>Bacteria</taxon>
        <taxon>Bacillati</taxon>
        <taxon>Bacillota</taxon>
        <taxon>Bacilli</taxon>
        <taxon>Bacillales</taxon>
        <taxon>Alicyclobacillaceae</taxon>
        <taxon>Alicyclobacillus</taxon>
    </lineage>
</organism>
<dbReference type="RefSeq" id="WP_188881489.1">
    <property type="nucleotide sequence ID" value="NZ_BMOY01000011.1"/>
</dbReference>
<dbReference type="AlphaFoldDB" id="A0A917NHW8"/>
<dbReference type="InterPro" id="IPR038385">
    <property type="entry name" value="Sua5/YwlC_C"/>
</dbReference>
<feature type="binding site" evidence="14">
    <location>
        <position position="276"/>
    </location>
    <ligand>
        <name>ATP</name>
        <dbReference type="ChEBI" id="CHEBI:30616"/>
    </ligand>
</feature>
<dbReference type="Gene3D" id="3.90.870.10">
    <property type="entry name" value="DHBP synthase"/>
    <property type="match status" value="1"/>
</dbReference>
<evidence type="ECO:0000256" key="12">
    <source>
        <dbReference type="ARBA" id="ARBA00048366"/>
    </source>
</evidence>
<dbReference type="GO" id="GO:0005524">
    <property type="term" value="F:ATP binding"/>
    <property type="evidence" value="ECO:0007669"/>
    <property type="project" value="UniProtKB-UniRule"/>
</dbReference>
<gene>
    <name evidence="17" type="primary">ywlC</name>
    <name evidence="17" type="ORF">GCM10010885_09650</name>
</gene>
<feature type="domain" description="YrdC-like" evidence="16">
    <location>
        <begin position="19"/>
        <end position="207"/>
    </location>
</feature>
<dbReference type="Gene3D" id="3.40.50.11030">
    <property type="entry name" value="Threonylcarbamoyl-AMP synthase, C-terminal domain"/>
    <property type="match status" value="1"/>
</dbReference>